<keyword evidence="1" id="KW-0812">Transmembrane</keyword>
<protein>
    <submittedName>
        <fullName evidence="2">Uncharacterized membrane protein, DUF485 family</fullName>
    </submittedName>
</protein>
<gene>
    <name evidence="2" type="ORF">SAMN04489793_2211</name>
</gene>
<evidence type="ECO:0000313" key="2">
    <source>
        <dbReference type="EMBL" id="SEC40599.1"/>
    </source>
</evidence>
<evidence type="ECO:0000313" key="3">
    <source>
        <dbReference type="Proteomes" id="UP000182241"/>
    </source>
</evidence>
<name>A0A1H4S958_TSUTY</name>
<proteinExistence type="predicted"/>
<dbReference type="Pfam" id="PF04341">
    <property type="entry name" value="DUF485"/>
    <property type="match status" value="1"/>
</dbReference>
<dbReference type="PANTHER" id="PTHR38441:SF1">
    <property type="entry name" value="MEMBRANE PROTEIN"/>
    <property type="match status" value="1"/>
</dbReference>
<dbReference type="AlphaFoldDB" id="A0A1H4S958"/>
<accession>A0A1H4S958</accession>
<dbReference type="STRING" id="57704.SAMN04489793_2211"/>
<keyword evidence="1" id="KW-0472">Membrane</keyword>
<dbReference type="InterPro" id="IPR007436">
    <property type="entry name" value="DUF485"/>
</dbReference>
<keyword evidence="1" id="KW-1133">Transmembrane helix</keyword>
<evidence type="ECO:0000256" key="1">
    <source>
        <dbReference type="SAM" id="Phobius"/>
    </source>
</evidence>
<organism evidence="2 3">
    <name type="scientific">Tsukamurella tyrosinosolvens</name>
    <dbReference type="NCBI Taxonomy" id="57704"/>
    <lineage>
        <taxon>Bacteria</taxon>
        <taxon>Bacillati</taxon>
        <taxon>Actinomycetota</taxon>
        <taxon>Actinomycetes</taxon>
        <taxon>Mycobacteriales</taxon>
        <taxon>Tsukamurellaceae</taxon>
        <taxon>Tsukamurella</taxon>
    </lineage>
</organism>
<dbReference type="EMBL" id="FNSA01000003">
    <property type="protein sequence ID" value="SEC40599.1"/>
    <property type="molecule type" value="Genomic_DNA"/>
</dbReference>
<feature type="transmembrane region" description="Helical" evidence="1">
    <location>
        <begin position="74"/>
        <end position="96"/>
    </location>
</feature>
<feature type="transmembrane region" description="Helical" evidence="1">
    <location>
        <begin position="37"/>
        <end position="62"/>
    </location>
</feature>
<reference evidence="3" key="1">
    <citation type="submission" date="2016-10" db="EMBL/GenBank/DDBJ databases">
        <authorList>
            <person name="Varghese N."/>
            <person name="Submissions S."/>
        </authorList>
    </citation>
    <scope>NUCLEOTIDE SEQUENCE [LARGE SCALE GENOMIC DNA]</scope>
    <source>
        <strain evidence="3">DSM 44234</strain>
    </source>
</reference>
<dbReference type="PANTHER" id="PTHR38441">
    <property type="entry name" value="INTEGRAL MEMBRANE PROTEIN-RELATED"/>
    <property type="match status" value="1"/>
</dbReference>
<sequence length="125" mass="14181">MVNVVRATLSDVNEEDTAAVYQRAYDSKEFHELRRRLASFVIPISVAFLLWYVLYVLLATYAHDFMSQKLFGNINVALVMGLGQFVTTFAITWAYVRFANNTIDPMATELREHIEGELKAGEAGK</sequence>
<keyword evidence="3" id="KW-1185">Reference proteome</keyword>
<dbReference type="Proteomes" id="UP000182241">
    <property type="component" value="Unassembled WGS sequence"/>
</dbReference>